<keyword evidence="2" id="KW-0378">Hydrolase</keyword>
<dbReference type="RefSeq" id="WP_025350023.1">
    <property type="nucleotide sequence ID" value="NZ_CP006850.1"/>
</dbReference>
<dbReference type="Gene3D" id="3.30.110.90">
    <property type="entry name" value="Amidohydrolase"/>
    <property type="match status" value="1"/>
</dbReference>
<dbReference type="KEGG" id="nno:NONO_c38040"/>
<proteinExistence type="predicted"/>
<organism evidence="2 3">
    <name type="scientific">Nocardia nova SH22a</name>
    <dbReference type="NCBI Taxonomy" id="1415166"/>
    <lineage>
        <taxon>Bacteria</taxon>
        <taxon>Bacillati</taxon>
        <taxon>Actinomycetota</taxon>
        <taxon>Actinomycetes</taxon>
        <taxon>Mycobacteriales</taxon>
        <taxon>Nocardiaceae</taxon>
        <taxon>Nocardia</taxon>
    </lineage>
</organism>
<dbReference type="Proteomes" id="UP000019150">
    <property type="component" value="Chromosome"/>
</dbReference>
<dbReference type="InterPro" id="IPR011059">
    <property type="entry name" value="Metal-dep_hydrolase_composite"/>
</dbReference>
<dbReference type="InterPro" id="IPR032466">
    <property type="entry name" value="Metal_Hydrolase"/>
</dbReference>
<dbReference type="SUPFAM" id="SSF51338">
    <property type="entry name" value="Composite domain of metallo-dependent hydrolases"/>
    <property type="match status" value="1"/>
</dbReference>
<dbReference type="AlphaFoldDB" id="W5THW7"/>
<dbReference type="PATRIC" id="fig|1415166.3.peg.3902"/>
<dbReference type="InterPro" id="IPR006680">
    <property type="entry name" value="Amidohydro-rel"/>
</dbReference>
<dbReference type="Gene3D" id="2.30.40.10">
    <property type="entry name" value="Urease, subunit C, domain 1"/>
    <property type="match status" value="1"/>
</dbReference>
<feature type="domain" description="Amidohydrolase-related" evidence="1">
    <location>
        <begin position="58"/>
        <end position="404"/>
    </location>
</feature>
<protein>
    <submittedName>
        <fullName evidence="2">Putative amidohydrolase</fullName>
    </submittedName>
</protein>
<dbReference type="EMBL" id="CP006850">
    <property type="protein sequence ID" value="AHH18588.1"/>
    <property type="molecule type" value="Genomic_DNA"/>
</dbReference>
<gene>
    <name evidence="2" type="ORF">NONO_c38040</name>
</gene>
<evidence type="ECO:0000259" key="1">
    <source>
        <dbReference type="Pfam" id="PF01979"/>
    </source>
</evidence>
<sequence>MNERKTGDPVVIRVARIFDGARILDADTVVVRDGLIAEIGRNLAPPHGSEVVEASDATLLPGLVDAHTHTLAVADLEQALAFGVTTELDMFCGPDQLRALRKAAESRADVADIRSAGIGATMPDGHITQLVEMGVYAPFPTLSTPGEAPGFVAARVAEGSDYLKILVEGGRPLGWSQLPSLDDETLKALVDSAHSHDLPAVAHISTQADAQRCLTAGVDGLVHAFVDTAPDRRFVDKAAAAGIFVVPTLTVFEMLYGPGRREGDCVDHPRVRPYLSPGLRATVQAGGRANLPSDLPAWASAEHAHRATRALHEAGVPILAGTDVLYPPSVHGLSLHAELAALVDAGLTPAEALTAATLAPAQAFRLTDRGRITTGMRADLLLVEGDPTRRIAATTEIIGVWRAGHRFDRDRYRTTLDT</sequence>
<dbReference type="GO" id="GO:0016810">
    <property type="term" value="F:hydrolase activity, acting on carbon-nitrogen (but not peptide) bonds"/>
    <property type="evidence" value="ECO:0007669"/>
    <property type="project" value="InterPro"/>
</dbReference>
<dbReference type="OrthoDB" id="3514520at2"/>
<evidence type="ECO:0000313" key="3">
    <source>
        <dbReference type="Proteomes" id="UP000019150"/>
    </source>
</evidence>
<dbReference type="SUPFAM" id="SSF51556">
    <property type="entry name" value="Metallo-dependent hydrolases"/>
    <property type="match status" value="1"/>
</dbReference>
<dbReference type="PANTHER" id="PTHR43135:SF3">
    <property type="entry name" value="ALPHA-D-RIBOSE 1-METHYLPHOSPHONATE 5-TRIPHOSPHATE DIPHOSPHATASE"/>
    <property type="match status" value="1"/>
</dbReference>
<dbReference type="Gene3D" id="3.40.50.10910">
    <property type="entry name" value="Amidohydrolase"/>
    <property type="match status" value="1"/>
</dbReference>
<dbReference type="HOGENOM" id="CLU_023620_6_1_11"/>
<dbReference type="Pfam" id="PF01979">
    <property type="entry name" value="Amidohydro_1"/>
    <property type="match status" value="1"/>
</dbReference>
<keyword evidence="3" id="KW-1185">Reference proteome</keyword>
<name>W5THW7_9NOCA</name>
<dbReference type="PANTHER" id="PTHR43135">
    <property type="entry name" value="ALPHA-D-RIBOSE 1-METHYLPHOSPHONATE 5-TRIPHOSPHATE DIPHOSPHATASE"/>
    <property type="match status" value="1"/>
</dbReference>
<dbReference type="eggNOG" id="COG1228">
    <property type="taxonomic scope" value="Bacteria"/>
</dbReference>
<dbReference type="InterPro" id="IPR051781">
    <property type="entry name" value="Metallo-dep_Hydrolase"/>
</dbReference>
<reference evidence="2 3" key="1">
    <citation type="journal article" date="2014" name="Appl. Environ. Microbiol.">
        <title>Insights into the Microbial Degradation of Rubber and Gutta-Percha by Analysis of the Complete Genome of Nocardia nova SH22a.</title>
        <authorList>
            <person name="Luo Q."/>
            <person name="Hiessl S."/>
            <person name="Poehlein A."/>
            <person name="Daniel R."/>
            <person name="Steinbuchel A."/>
        </authorList>
    </citation>
    <scope>NUCLEOTIDE SEQUENCE [LARGE SCALE GENOMIC DNA]</scope>
    <source>
        <strain evidence="2">SH22a</strain>
    </source>
</reference>
<dbReference type="STRING" id="1415166.NONO_c38040"/>
<evidence type="ECO:0000313" key="2">
    <source>
        <dbReference type="EMBL" id="AHH18588.1"/>
    </source>
</evidence>
<accession>W5THW7</accession>
<dbReference type="Gene3D" id="1.20.58.520">
    <property type="entry name" value="Amidohydrolase"/>
    <property type="match status" value="1"/>
</dbReference>